<dbReference type="NCBIfam" id="NF008909">
    <property type="entry name" value="PRK12273.1"/>
    <property type="match status" value="1"/>
</dbReference>
<dbReference type="Pfam" id="PF10415">
    <property type="entry name" value="FumaraseC_C"/>
    <property type="match status" value="1"/>
</dbReference>
<evidence type="ECO:0000313" key="9">
    <source>
        <dbReference type="EMBL" id="MBB5173646.1"/>
    </source>
</evidence>
<dbReference type="CDD" id="cd01362">
    <property type="entry name" value="Fumarase_classII"/>
    <property type="match status" value="1"/>
</dbReference>
<reference evidence="9 10" key="1">
    <citation type="submission" date="2020-08" db="EMBL/GenBank/DDBJ databases">
        <title>Genomic Encyclopedia of Type Strains, Phase IV (KMG-IV): sequencing the most valuable type-strain genomes for metagenomic binning, comparative biology and taxonomic classification.</title>
        <authorList>
            <person name="Goeker M."/>
        </authorList>
    </citation>
    <scope>NUCLEOTIDE SEQUENCE [LARGE SCALE GENOMIC DNA]</scope>
    <source>
        <strain evidence="9 10">DSM 24696</strain>
    </source>
</reference>
<dbReference type="HAMAP" id="MF_00743">
    <property type="entry name" value="FumaraseC"/>
    <property type="match status" value="1"/>
</dbReference>
<dbReference type="InterPro" id="IPR008948">
    <property type="entry name" value="L-Aspartase-like"/>
</dbReference>
<organism evidence="9 10">
    <name type="scientific">Texcoconibacillus texcoconensis</name>
    <dbReference type="NCBI Taxonomy" id="1095777"/>
    <lineage>
        <taxon>Bacteria</taxon>
        <taxon>Bacillati</taxon>
        <taxon>Bacillota</taxon>
        <taxon>Bacilli</taxon>
        <taxon>Bacillales</taxon>
        <taxon>Bacillaceae</taxon>
        <taxon>Texcoconibacillus</taxon>
    </lineage>
</organism>
<dbReference type="NCBIfam" id="TIGR00979">
    <property type="entry name" value="fumC_II"/>
    <property type="match status" value="1"/>
</dbReference>
<dbReference type="Gene3D" id="1.20.200.10">
    <property type="entry name" value="Fumarase/aspartase (Central domain)"/>
    <property type="match status" value="1"/>
</dbReference>
<comment type="catalytic activity">
    <reaction evidence="1">
        <text>L-aspartate = fumarate + NH4(+)</text>
        <dbReference type="Rhea" id="RHEA:16601"/>
        <dbReference type="ChEBI" id="CHEBI:28938"/>
        <dbReference type="ChEBI" id="CHEBI:29806"/>
        <dbReference type="ChEBI" id="CHEBI:29991"/>
        <dbReference type="EC" id="4.3.1.1"/>
    </reaction>
</comment>
<dbReference type="UniPathway" id="UPA00223">
    <property type="reaction ID" value="UER01007"/>
</dbReference>
<proteinExistence type="inferred from homology"/>
<feature type="binding site" evidence="5">
    <location>
        <begin position="137"/>
        <end position="139"/>
    </location>
    <ligand>
        <name>substrate</name>
    </ligand>
</feature>
<feature type="binding site" evidence="5">
    <location>
        <position position="317"/>
    </location>
    <ligand>
        <name>substrate</name>
    </ligand>
</feature>
<comment type="similarity">
    <text evidence="2 5">Belongs to the class-II fumarase/aspartase family. Fumarase subfamily.</text>
</comment>
<dbReference type="InterPro" id="IPR018951">
    <property type="entry name" value="Fumarase_C_C"/>
</dbReference>
<feature type="binding site" evidence="5">
    <location>
        <begin position="322"/>
        <end position="324"/>
    </location>
    <ligand>
        <name>substrate</name>
    </ligand>
</feature>
<evidence type="ECO:0000256" key="6">
    <source>
        <dbReference type="SAM" id="MobiDB-lite"/>
    </source>
</evidence>
<keyword evidence="3 5" id="KW-0816">Tricarboxylic acid cycle</keyword>
<dbReference type="GO" id="GO:0006106">
    <property type="term" value="P:fumarate metabolic process"/>
    <property type="evidence" value="ECO:0007669"/>
    <property type="project" value="InterPro"/>
</dbReference>
<evidence type="ECO:0000313" key="10">
    <source>
        <dbReference type="Proteomes" id="UP000551878"/>
    </source>
</evidence>
<dbReference type="PANTHER" id="PTHR11444:SF1">
    <property type="entry name" value="FUMARATE HYDRATASE, MITOCHONDRIAL"/>
    <property type="match status" value="1"/>
</dbReference>
<evidence type="ECO:0000256" key="4">
    <source>
        <dbReference type="ARBA" id="ARBA00023239"/>
    </source>
</evidence>
<dbReference type="EMBL" id="JACHHB010000007">
    <property type="protein sequence ID" value="MBB5173646.1"/>
    <property type="molecule type" value="Genomic_DNA"/>
</dbReference>
<dbReference type="InterPro" id="IPR024083">
    <property type="entry name" value="Fumarase/histidase_N"/>
</dbReference>
<feature type="domain" description="Fumarate lyase N-terminal" evidence="7">
    <location>
        <begin position="11"/>
        <end position="340"/>
    </location>
</feature>
<comment type="caution">
    <text evidence="9">The sequence shown here is derived from an EMBL/GenBank/DDBJ whole genome shotgun (WGS) entry which is preliminary data.</text>
</comment>
<name>A0A840QQD8_9BACI</name>
<sequence length="464" mass="50819">MSVRKERDTLGEMEVPAEKWWGAQTQRSRENFKIGTETMPQELIEAFLLLKKAAATANLKLGQLNNTKSEAITQTCNEIISEQKYEHFPLVVWQTGSGTQTNMNANEVIAFRGNERLREKGENESLHPNDDVNRSQSSNDTFPTAMHIAAYKAVHERLLPEIEAMISTLQEKEKSFENIIKIGRTHLQDATPLTLAQEVSGWRSMLEKSRKMIEESSKSLTELAIGGTAVGTGINAPKDFGSVVAHQLSVETGYPFVSASNKFQALTSHDHIVYVHGAVKALAADTMKMANDVRWLASGPRSGIGELAIPANEPGSSIMPGKVNPTQSEALTMVVSQVFGNDASIGFAASQGNFELNVYKPVIIYNFLQSITLLTDALKSFNDKCLKGLEANEEKISEHVEQSLMLVTALNPHIGYEKAAAIAKKAFAEGTTLKEAAMSSGYLSENEFNEIVQPDKMVSPSDPS</sequence>
<dbReference type="GO" id="GO:0005737">
    <property type="term" value="C:cytoplasm"/>
    <property type="evidence" value="ECO:0007669"/>
    <property type="project" value="UniProtKB-SubCell"/>
</dbReference>
<feature type="binding site" evidence="5">
    <location>
        <position position="185"/>
    </location>
    <ligand>
        <name>substrate</name>
    </ligand>
</feature>
<dbReference type="Pfam" id="PF00206">
    <property type="entry name" value="Lyase_1"/>
    <property type="match status" value="1"/>
</dbReference>
<dbReference type="AlphaFoldDB" id="A0A840QQD8"/>
<keyword evidence="10" id="KW-1185">Reference proteome</keyword>
<dbReference type="InterPro" id="IPR020557">
    <property type="entry name" value="Fumarate_lyase_CS"/>
</dbReference>
<dbReference type="Gene3D" id="1.10.275.10">
    <property type="entry name" value="Fumarase/aspartase (N-terminal domain)"/>
    <property type="match status" value="1"/>
</dbReference>
<dbReference type="InterPro" id="IPR005677">
    <property type="entry name" value="Fum_hydII"/>
</dbReference>
<dbReference type="GO" id="GO:0008797">
    <property type="term" value="F:aspartate ammonia-lyase activity"/>
    <property type="evidence" value="ECO:0007669"/>
    <property type="project" value="UniProtKB-EC"/>
</dbReference>
<evidence type="ECO:0000259" key="7">
    <source>
        <dbReference type="Pfam" id="PF00206"/>
    </source>
</evidence>
<dbReference type="GO" id="GO:0006099">
    <property type="term" value="P:tricarboxylic acid cycle"/>
    <property type="evidence" value="ECO:0007669"/>
    <property type="project" value="UniProtKB-UniRule"/>
</dbReference>
<keyword evidence="5" id="KW-0963">Cytoplasm</keyword>
<dbReference type="FunFam" id="1.20.200.10:FF:000001">
    <property type="entry name" value="Fumarate hydratase, mitochondrial"/>
    <property type="match status" value="1"/>
</dbReference>
<gene>
    <name evidence="5" type="primary">fumC</name>
    <name evidence="9" type="ORF">HNQ41_001835</name>
</gene>
<feature type="compositionally biased region" description="Basic and acidic residues" evidence="6">
    <location>
        <begin position="120"/>
        <end position="133"/>
    </location>
</feature>
<dbReference type="FunFam" id="1.10.40.30:FF:000002">
    <property type="entry name" value="Fumarate hydratase class II"/>
    <property type="match status" value="1"/>
</dbReference>
<dbReference type="PRINTS" id="PR00149">
    <property type="entry name" value="FUMRATELYASE"/>
</dbReference>
<dbReference type="InterPro" id="IPR022761">
    <property type="entry name" value="Fumarate_lyase_N"/>
</dbReference>
<comment type="pathway">
    <text evidence="5">Carbohydrate metabolism; tricarboxylic acid cycle; (S)-malate from fumarate: step 1/1.</text>
</comment>
<feature type="binding site" description="in site B" evidence="5">
    <location>
        <begin position="127"/>
        <end position="130"/>
    </location>
    <ligand>
        <name>substrate</name>
    </ligand>
</feature>
<feature type="region of interest" description="Disordered" evidence="6">
    <location>
        <begin position="120"/>
        <end position="139"/>
    </location>
</feature>
<evidence type="ECO:0000256" key="5">
    <source>
        <dbReference type="HAMAP-Rule" id="MF_00743"/>
    </source>
</evidence>
<feature type="domain" description="Fumarase C C-terminal" evidence="8">
    <location>
        <begin position="406"/>
        <end position="458"/>
    </location>
</feature>
<dbReference type="PROSITE" id="PS00163">
    <property type="entry name" value="FUMARATE_LYASES"/>
    <property type="match status" value="1"/>
</dbReference>
<comment type="subcellular location">
    <subcellularLocation>
        <location evidence="5">Cytoplasm</location>
    </subcellularLocation>
</comment>
<dbReference type="EC" id="4.2.1.2" evidence="5"/>
<comment type="subunit">
    <text evidence="5">Homotetramer.</text>
</comment>
<dbReference type="Gene3D" id="1.10.40.30">
    <property type="entry name" value="Fumarase/aspartase (C-terminal domain)"/>
    <property type="match status" value="1"/>
</dbReference>
<evidence type="ECO:0000259" key="8">
    <source>
        <dbReference type="Pfam" id="PF10415"/>
    </source>
</evidence>
<comment type="catalytic activity">
    <reaction evidence="5">
        <text>(S)-malate = fumarate + H2O</text>
        <dbReference type="Rhea" id="RHEA:12460"/>
        <dbReference type="ChEBI" id="CHEBI:15377"/>
        <dbReference type="ChEBI" id="CHEBI:15589"/>
        <dbReference type="ChEBI" id="CHEBI:29806"/>
        <dbReference type="EC" id="4.2.1.2"/>
    </reaction>
</comment>
<feature type="active site" evidence="5">
    <location>
        <position position="316"/>
    </location>
</feature>
<evidence type="ECO:0000256" key="1">
    <source>
        <dbReference type="ARBA" id="ARBA00001494"/>
    </source>
</evidence>
<dbReference type="PANTHER" id="PTHR11444">
    <property type="entry name" value="ASPARTATEAMMONIA/ARGININOSUCCINATE/ADENYLOSUCCINATE LYASE"/>
    <property type="match status" value="1"/>
</dbReference>
<comment type="function">
    <text evidence="5">Involved in the TCA cycle. Catalyzes the stereospecific interconversion of fumarate to L-malate.</text>
</comment>
<feature type="site" description="Important for catalytic activity" evidence="5">
    <location>
        <position position="329"/>
    </location>
</feature>
<dbReference type="GO" id="GO:0004333">
    <property type="term" value="F:fumarate hydratase activity"/>
    <property type="evidence" value="ECO:0007669"/>
    <property type="project" value="UniProtKB-UniRule"/>
</dbReference>
<dbReference type="InterPro" id="IPR000362">
    <property type="entry name" value="Fumarate_lyase_fam"/>
</dbReference>
<protein>
    <recommendedName>
        <fullName evidence="5">Fumarate hydratase class II</fullName>
        <shortName evidence="5">Fumarase C</shortName>
        <ecNumber evidence="5">4.2.1.2</ecNumber>
    </recommendedName>
    <alternativeName>
        <fullName evidence="5">Aerobic fumarase</fullName>
    </alternativeName>
    <alternativeName>
        <fullName evidence="5">Iron-independent fumarase</fullName>
    </alternativeName>
</protein>
<evidence type="ECO:0000256" key="3">
    <source>
        <dbReference type="ARBA" id="ARBA00022532"/>
    </source>
</evidence>
<dbReference type="SUPFAM" id="SSF48557">
    <property type="entry name" value="L-aspartase-like"/>
    <property type="match status" value="1"/>
</dbReference>
<dbReference type="GO" id="GO:0006108">
    <property type="term" value="P:malate metabolic process"/>
    <property type="evidence" value="ECO:0007669"/>
    <property type="project" value="TreeGrafter"/>
</dbReference>
<dbReference type="RefSeq" id="WP_184664090.1">
    <property type="nucleotide sequence ID" value="NZ_JACHHB010000007.1"/>
</dbReference>
<dbReference type="FunFam" id="1.10.275.10:FF:000001">
    <property type="entry name" value="Fumarate hydratase, mitochondrial"/>
    <property type="match status" value="1"/>
</dbReference>
<feature type="active site" description="Proton donor/acceptor" evidence="5">
    <location>
        <position position="186"/>
    </location>
</feature>
<feature type="binding site" evidence="5">
    <location>
        <begin position="97"/>
        <end position="99"/>
    </location>
    <ligand>
        <name>substrate</name>
    </ligand>
</feature>
<dbReference type="Proteomes" id="UP000551878">
    <property type="component" value="Unassembled WGS sequence"/>
</dbReference>
<comment type="miscellaneous">
    <text evidence="5">There are 2 substrate-binding sites: the catalytic A site, and the non-catalytic B site that may play a role in the transfer of substrate or product between the active site and the solvent. Alternatively, the B site may bind allosteric effectors.</text>
</comment>
<accession>A0A840QQD8</accession>
<evidence type="ECO:0000256" key="2">
    <source>
        <dbReference type="ARBA" id="ARBA00009084"/>
    </source>
</evidence>
<keyword evidence="4 5" id="KW-0456">Lyase</keyword>